<dbReference type="PANTHER" id="PTHR36143">
    <property type="entry name" value="OS08G0177500 PROTEIN"/>
    <property type="match status" value="1"/>
</dbReference>
<evidence type="ECO:0000256" key="2">
    <source>
        <dbReference type="SAM" id="MobiDB-lite"/>
    </source>
</evidence>
<dbReference type="Gramene" id="PAN33884">
    <property type="protein sequence ID" value="PAN33884"/>
    <property type="gene ID" value="PAHAL_6G054600"/>
</dbReference>
<accession>A0A2S3I0M1</accession>
<reference evidence="3" key="1">
    <citation type="submission" date="2018-04" db="EMBL/GenBank/DDBJ databases">
        <title>WGS assembly of Panicum hallii.</title>
        <authorList>
            <person name="Lovell J."/>
            <person name="Jenkins J."/>
            <person name="Lowry D."/>
            <person name="Mamidi S."/>
            <person name="Sreedasyam A."/>
            <person name="Weng X."/>
            <person name="Barry K."/>
            <person name="Bonette J."/>
            <person name="Campitelli B."/>
            <person name="Daum C."/>
            <person name="Gordon S."/>
            <person name="Gould B."/>
            <person name="Lipzen A."/>
            <person name="Macqueen A."/>
            <person name="Palacio-Mejia J."/>
            <person name="Plott C."/>
            <person name="Shakirov E."/>
            <person name="Shu S."/>
            <person name="Yoshinaga Y."/>
            <person name="Zane M."/>
            <person name="Rokhsar D."/>
            <person name="Grimwood J."/>
            <person name="Schmutz J."/>
            <person name="Juenger T."/>
        </authorList>
    </citation>
    <scope>NUCLEOTIDE SEQUENCE [LARGE SCALE GENOMIC DNA]</scope>
    <source>
        <strain evidence="3">FIL2</strain>
    </source>
</reference>
<feature type="compositionally biased region" description="Basic residues" evidence="2">
    <location>
        <begin position="497"/>
        <end position="512"/>
    </location>
</feature>
<protein>
    <submittedName>
        <fullName evidence="3">Uncharacterized protein</fullName>
    </submittedName>
</protein>
<dbReference type="AlphaFoldDB" id="A0A2S3I0M1"/>
<dbReference type="Proteomes" id="UP000243499">
    <property type="component" value="Chromosome 6"/>
</dbReference>
<evidence type="ECO:0000313" key="3">
    <source>
        <dbReference type="EMBL" id="PAN33884.1"/>
    </source>
</evidence>
<sequence>MDGSKYRSKGYAMANAGRKLPYAFLLLLALAAGVLSIVVLQKVREQRIFAGRLQERDRQLVSLRILLQKEKAFNREMKRKLEEMKATTTSLRTQKIEQKTKLKGLEATVANLKKTQKEMEAALAEKDNRINLMEEAATNLKKARRELEATLTEKDRHIRQMDEKTTNATNTQKELEAVLKEKDSRIRQMEEKAIGSNPDQMAALMEILQRKEAELEEIKTRFQDFKKIDRVDVHSKSTPVQTNNTSTTPNTVVVRKSMNSSSVAIPVKSEEKRSGNTTVVESAKPEEKRPTNTTVIESAKLEAKRPANTTVVDSAKPAEKRPANTTVVESAKTEEKRPANTIVVESKSSKDRSLEEKLVKFMANMEDDGIQGNLNDFDDDIDFDDIYGESRSKKSGSPRRNKKFMTNDLDGIGQSGNSLDQDSDRVRYNRLLEKENAKLSKETKKNNTNGSLEKTSKASLDHAGHNSSEKVVQRMAGAADVKPSINMPLNNDEAKQQNRKQKKKKSKSKKKKMADTEDTNVGGEVAKQRATDATSI</sequence>
<feature type="compositionally biased region" description="Basic and acidic residues" evidence="2">
    <location>
        <begin position="422"/>
        <end position="445"/>
    </location>
</feature>
<feature type="region of interest" description="Disordered" evidence="2">
    <location>
        <begin position="268"/>
        <end position="334"/>
    </location>
</feature>
<feature type="coiled-coil region" evidence="1">
    <location>
        <begin position="67"/>
        <end position="228"/>
    </location>
</feature>
<feature type="compositionally biased region" description="Basic residues" evidence="2">
    <location>
        <begin position="393"/>
        <end position="403"/>
    </location>
</feature>
<proteinExistence type="predicted"/>
<dbReference type="EMBL" id="CM008051">
    <property type="protein sequence ID" value="PAN33884.1"/>
    <property type="molecule type" value="Genomic_DNA"/>
</dbReference>
<organism evidence="3">
    <name type="scientific">Panicum hallii</name>
    <dbReference type="NCBI Taxonomy" id="206008"/>
    <lineage>
        <taxon>Eukaryota</taxon>
        <taxon>Viridiplantae</taxon>
        <taxon>Streptophyta</taxon>
        <taxon>Embryophyta</taxon>
        <taxon>Tracheophyta</taxon>
        <taxon>Spermatophyta</taxon>
        <taxon>Magnoliopsida</taxon>
        <taxon>Liliopsida</taxon>
        <taxon>Poales</taxon>
        <taxon>Poaceae</taxon>
        <taxon>PACMAD clade</taxon>
        <taxon>Panicoideae</taxon>
        <taxon>Panicodae</taxon>
        <taxon>Paniceae</taxon>
        <taxon>Panicinae</taxon>
        <taxon>Panicum</taxon>
        <taxon>Panicum sect. Panicum</taxon>
    </lineage>
</organism>
<dbReference type="Gene3D" id="1.10.287.1490">
    <property type="match status" value="1"/>
</dbReference>
<feature type="compositionally biased region" description="Basic and acidic residues" evidence="2">
    <location>
        <begin position="454"/>
        <end position="472"/>
    </location>
</feature>
<dbReference type="PANTHER" id="PTHR36143:SF4">
    <property type="entry name" value="OS08G0177500 PROTEIN"/>
    <property type="match status" value="1"/>
</dbReference>
<name>A0A2S3I0M1_9POAL</name>
<gene>
    <name evidence="3" type="ORF">PAHAL_6G054600</name>
</gene>
<feature type="region of interest" description="Disordered" evidence="2">
    <location>
        <begin position="388"/>
        <end position="536"/>
    </location>
</feature>
<evidence type="ECO:0000256" key="1">
    <source>
        <dbReference type="SAM" id="Coils"/>
    </source>
</evidence>
<keyword evidence="1" id="KW-0175">Coiled coil</keyword>